<dbReference type="Proteomes" id="UP001241603">
    <property type="component" value="Unassembled WGS sequence"/>
</dbReference>
<keyword evidence="2" id="KW-1185">Reference proteome</keyword>
<evidence type="ECO:0000313" key="2">
    <source>
        <dbReference type="Proteomes" id="UP001241603"/>
    </source>
</evidence>
<dbReference type="SUPFAM" id="SSF48452">
    <property type="entry name" value="TPR-like"/>
    <property type="match status" value="1"/>
</dbReference>
<protein>
    <submittedName>
        <fullName evidence="1">Uncharacterized protein (DUF924 family)</fullName>
    </submittedName>
</protein>
<dbReference type="Gene3D" id="1.25.40.10">
    <property type="entry name" value="Tetratricopeptide repeat domain"/>
    <property type="match status" value="1"/>
</dbReference>
<accession>A0ABU0HAE1</accession>
<proteinExistence type="predicted"/>
<name>A0ABU0HAE1_9HYPH</name>
<dbReference type="Pfam" id="PF06041">
    <property type="entry name" value="DUF924"/>
    <property type="match status" value="1"/>
</dbReference>
<dbReference type="InterPro" id="IPR011990">
    <property type="entry name" value="TPR-like_helical_dom_sf"/>
</dbReference>
<dbReference type="InterPro" id="IPR010323">
    <property type="entry name" value="DUF924"/>
</dbReference>
<gene>
    <name evidence="1" type="ORF">QO014_003352</name>
</gene>
<dbReference type="RefSeq" id="WP_266349830.1">
    <property type="nucleotide sequence ID" value="NZ_JAPKNG010000004.1"/>
</dbReference>
<organism evidence="1 2">
    <name type="scientific">Kaistia dalseonensis</name>
    <dbReference type="NCBI Taxonomy" id="410840"/>
    <lineage>
        <taxon>Bacteria</taxon>
        <taxon>Pseudomonadati</taxon>
        <taxon>Pseudomonadota</taxon>
        <taxon>Alphaproteobacteria</taxon>
        <taxon>Hyphomicrobiales</taxon>
        <taxon>Kaistiaceae</taxon>
        <taxon>Kaistia</taxon>
    </lineage>
</organism>
<sequence>MPDADSLVAAHRYWCGHLVYPTDYPAEKSAIWFERKDETDDYIRATFGPDLDRVAATDWPLDAMSREARIGLVIYLDQFPRNMFRADARAYAYDARARSIAHALVAAGVEEYGLIERSFLYLPFEHSEDLADQQLSVRLYEALLAAAPADQIPIYENFVAFAIKHRELIERFGRFPHRNADLGRVSTPDEVAFLEANGRGY</sequence>
<reference evidence="1 2" key="1">
    <citation type="submission" date="2023-07" db="EMBL/GenBank/DDBJ databases">
        <title>Genomic Encyclopedia of Type Strains, Phase IV (KMG-IV): sequencing the most valuable type-strain genomes for metagenomic binning, comparative biology and taxonomic classification.</title>
        <authorList>
            <person name="Goeker M."/>
        </authorList>
    </citation>
    <scope>NUCLEOTIDE SEQUENCE [LARGE SCALE GENOMIC DNA]</scope>
    <source>
        <strain evidence="1 2">B6-8</strain>
    </source>
</reference>
<comment type="caution">
    <text evidence="1">The sequence shown here is derived from an EMBL/GenBank/DDBJ whole genome shotgun (WGS) entry which is preliminary data.</text>
</comment>
<evidence type="ECO:0000313" key="1">
    <source>
        <dbReference type="EMBL" id="MDQ0438957.1"/>
    </source>
</evidence>
<dbReference type="EMBL" id="JAUSVO010000004">
    <property type="protein sequence ID" value="MDQ0438957.1"/>
    <property type="molecule type" value="Genomic_DNA"/>
</dbReference>
<dbReference type="Gene3D" id="1.20.58.320">
    <property type="entry name" value="TPR-like"/>
    <property type="match status" value="1"/>
</dbReference>